<feature type="compositionally biased region" description="Basic residues" evidence="1">
    <location>
        <begin position="181"/>
        <end position="190"/>
    </location>
</feature>
<accession>A0A067SSS4</accession>
<keyword evidence="3" id="KW-1185">Reference proteome</keyword>
<dbReference type="EMBL" id="KL142387">
    <property type="protein sequence ID" value="KDR73097.1"/>
    <property type="molecule type" value="Genomic_DNA"/>
</dbReference>
<feature type="region of interest" description="Disordered" evidence="1">
    <location>
        <begin position="166"/>
        <end position="190"/>
    </location>
</feature>
<dbReference type="AlphaFoldDB" id="A0A067SSS4"/>
<reference evidence="3" key="1">
    <citation type="journal article" date="2014" name="Proc. Natl. Acad. Sci. U.S.A.">
        <title>Extensive sampling of basidiomycete genomes demonstrates inadequacy of the white-rot/brown-rot paradigm for wood decay fungi.</title>
        <authorList>
            <person name="Riley R."/>
            <person name="Salamov A.A."/>
            <person name="Brown D.W."/>
            <person name="Nagy L.G."/>
            <person name="Floudas D."/>
            <person name="Held B.W."/>
            <person name="Levasseur A."/>
            <person name="Lombard V."/>
            <person name="Morin E."/>
            <person name="Otillar R."/>
            <person name="Lindquist E.A."/>
            <person name="Sun H."/>
            <person name="LaButti K.M."/>
            <person name="Schmutz J."/>
            <person name="Jabbour D."/>
            <person name="Luo H."/>
            <person name="Baker S.E."/>
            <person name="Pisabarro A.G."/>
            <person name="Walton J.D."/>
            <person name="Blanchette R.A."/>
            <person name="Henrissat B."/>
            <person name="Martin F."/>
            <person name="Cullen D."/>
            <person name="Hibbett D.S."/>
            <person name="Grigoriev I.V."/>
        </authorList>
    </citation>
    <scope>NUCLEOTIDE SEQUENCE [LARGE SCALE GENOMIC DNA]</scope>
    <source>
        <strain evidence="3">CBS 339.88</strain>
    </source>
</reference>
<dbReference type="Proteomes" id="UP000027222">
    <property type="component" value="Unassembled WGS sequence"/>
</dbReference>
<evidence type="ECO:0000313" key="2">
    <source>
        <dbReference type="EMBL" id="KDR73097.1"/>
    </source>
</evidence>
<proteinExistence type="predicted"/>
<evidence type="ECO:0000256" key="1">
    <source>
        <dbReference type="SAM" id="MobiDB-lite"/>
    </source>
</evidence>
<protein>
    <submittedName>
        <fullName evidence="2">Uncharacterized protein</fullName>
    </submittedName>
</protein>
<dbReference type="HOGENOM" id="CLU_1428077_0_0_1"/>
<sequence>MLICSMRNTVTITNAIKNRRQTVRGCRDEAITTPLLPSPGEFGGPRSIQQARMYPEEKRHDFAITSTLRPILSSTVIKTRGLRKRQRQHLQRHGCECGCSGGCSDGRNSGPVAEAAAAAKVVVTAAAKTAAPAVKAVGRAVACIGREVHSVTTTSTLGANRLRLAPDARKTGGQRTAASKAPRRRPKEHL</sequence>
<gene>
    <name evidence="2" type="ORF">GALMADRAFT_213034</name>
</gene>
<organism evidence="2 3">
    <name type="scientific">Galerina marginata (strain CBS 339.88)</name>
    <dbReference type="NCBI Taxonomy" id="685588"/>
    <lineage>
        <taxon>Eukaryota</taxon>
        <taxon>Fungi</taxon>
        <taxon>Dikarya</taxon>
        <taxon>Basidiomycota</taxon>
        <taxon>Agaricomycotina</taxon>
        <taxon>Agaricomycetes</taxon>
        <taxon>Agaricomycetidae</taxon>
        <taxon>Agaricales</taxon>
        <taxon>Agaricineae</taxon>
        <taxon>Strophariaceae</taxon>
        <taxon>Galerina</taxon>
    </lineage>
</organism>
<name>A0A067SSS4_GALM3</name>
<evidence type="ECO:0000313" key="3">
    <source>
        <dbReference type="Proteomes" id="UP000027222"/>
    </source>
</evidence>